<sequence>MSQAIETGVEPSGGFNGKLMRLLDGVEYRRVETSEDMEDIARIRYKAYKMADILPLKGSTLIDDIDFDPNAFVFGVYYQERLISTVRVHHVTPEHRVSSSGSVFPDEIDGFLDAGMSLIDPVRFAADPQVMREMPAIPYLTLRIATMASDYFGTDRVLQLVSPQHAAFYRRVFQADVLVEPQKNRGKYNIELTLMATRVKEVLPKLYVRYPFFKSEAFERRMMFSRVSDTGITPLTILPTARFVTAH</sequence>
<dbReference type="AlphaFoldDB" id="A0A2U2DWK9"/>
<dbReference type="InterPro" id="IPR016181">
    <property type="entry name" value="Acyl_CoA_acyltransferase"/>
</dbReference>
<reference evidence="2 3" key="1">
    <citation type="submission" date="2018-05" db="EMBL/GenBank/DDBJ databases">
        <title>The draft genome of strain NS-104.</title>
        <authorList>
            <person name="Hang P."/>
            <person name="Jiang J."/>
        </authorList>
    </citation>
    <scope>NUCLEOTIDE SEQUENCE [LARGE SCALE GENOMIC DNA]</scope>
    <source>
        <strain evidence="2 3">NS-104</strain>
    </source>
</reference>
<evidence type="ECO:0000259" key="1">
    <source>
        <dbReference type="Pfam" id="PF21926"/>
    </source>
</evidence>
<name>A0A2U2DWK9_9HYPH</name>
<dbReference type="InterPro" id="IPR054597">
    <property type="entry name" value="FeeM_cat"/>
</dbReference>
<dbReference type="Gene3D" id="3.40.630.30">
    <property type="match status" value="1"/>
</dbReference>
<feature type="domain" description="N-acyl amino acid synthase FeeM catalytic core" evidence="1">
    <location>
        <begin position="39"/>
        <end position="197"/>
    </location>
</feature>
<dbReference type="OrthoDB" id="9812697at2"/>
<protein>
    <recommendedName>
        <fullName evidence="1">N-acyl amino acid synthase FeeM catalytic core domain-containing protein</fullName>
    </recommendedName>
</protein>
<dbReference type="Proteomes" id="UP000245252">
    <property type="component" value="Unassembled WGS sequence"/>
</dbReference>
<accession>A0A2U2DWK9</accession>
<keyword evidence="3" id="KW-1185">Reference proteome</keyword>
<gene>
    <name evidence="2" type="ORF">DEM27_07020</name>
</gene>
<organism evidence="2 3">
    <name type="scientific">Metarhizobium album</name>
    <dbReference type="NCBI Taxonomy" id="2182425"/>
    <lineage>
        <taxon>Bacteria</taxon>
        <taxon>Pseudomonadati</taxon>
        <taxon>Pseudomonadota</taxon>
        <taxon>Alphaproteobacteria</taxon>
        <taxon>Hyphomicrobiales</taxon>
        <taxon>Rhizobiaceae</taxon>
        <taxon>Metarhizobium</taxon>
    </lineage>
</organism>
<evidence type="ECO:0000313" key="2">
    <source>
        <dbReference type="EMBL" id="PWE57602.1"/>
    </source>
</evidence>
<dbReference type="Pfam" id="PF21926">
    <property type="entry name" value="FeeM"/>
    <property type="match status" value="1"/>
</dbReference>
<proteinExistence type="predicted"/>
<dbReference type="EMBL" id="QFBC01000002">
    <property type="protein sequence ID" value="PWE57602.1"/>
    <property type="molecule type" value="Genomic_DNA"/>
</dbReference>
<comment type="caution">
    <text evidence="2">The sequence shown here is derived from an EMBL/GenBank/DDBJ whole genome shotgun (WGS) entry which is preliminary data.</text>
</comment>
<dbReference type="SUPFAM" id="SSF55729">
    <property type="entry name" value="Acyl-CoA N-acyltransferases (Nat)"/>
    <property type="match status" value="1"/>
</dbReference>
<evidence type="ECO:0000313" key="3">
    <source>
        <dbReference type="Proteomes" id="UP000245252"/>
    </source>
</evidence>